<protein>
    <submittedName>
        <fullName evidence="2">(rape) hypothetical protein</fullName>
    </submittedName>
</protein>
<dbReference type="AlphaFoldDB" id="A0A816IZB0"/>
<name>A0A816IZB0_BRANA</name>
<sequence length="170" mass="18935">FGDFGFEFLILGRILRRRHLRWVPMVEEGDSQADAPDSQGVLVSVGSGLGGPKGSWVGAVQDVVMAQAQDQERVVNKELVMNTEEATLFVLNEENGNMEKMEHVSMEVKQRNLPVEDVVAETTNSSGENSSEAGKEREWLDVSPGKASRYPSRNRELKFGQVAFFTNSRF</sequence>
<gene>
    <name evidence="2" type="ORF">DARMORV10_C09P43750.1</name>
</gene>
<evidence type="ECO:0000256" key="1">
    <source>
        <dbReference type="SAM" id="MobiDB-lite"/>
    </source>
</evidence>
<dbReference type="Proteomes" id="UP001295469">
    <property type="component" value="Chromosome C09"/>
</dbReference>
<feature type="non-terminal residue" evidence="2">
    <location>
        <position position="170"/>
    </location>
</feature>
<organism evidence="2">
    <name type="scientific">Brassica napus</name>
    <name type="common">Rape</name>
    <dbReference type="NCBI Taxonomy" id="3708"/>
    <lineage>
        <taxon>Eukaryota</taxon>
        <taxon>Viridiplantae</taxon>
        <taxon>Streptophyta</taxon>
        <taxon>Embryophyta</taxon>
        <taxon>Tracheophyta</taxon>
        <taxon>Spermatophyta</taxon>
        <taxon>Magnoliopsida</taxon>
        <taxon>eudicotyledons</taxon>
        <taxon>Gunneridae</taxon>
        <taxon>Pentapetalae</taxon>
        <taxon>rosids</taxon>
        <taxon>malvids</taxon>
        <taxon>Brassicales</taxon>
        <taxon>Brassicaceae</taxon>
        <taxon>Brassiceae</taxon>
        <taxon>Brassica</taxon>
    </lineage>
</organism>
<evidence type="ECO:0000313" key="2">
    <source>
        <dbReference type="EMBL" id="CAF1757818.1"/>
    </source>
</evidence>
<proteinExistence type="predicted"/>
<accession>A0A816IZB0</accession>
<feature type="compositionally biased region" description="Low complexity" evidence="1">
    <location>
        <begin position="121"/>
        <end position="132"/>
    </location>
</feature>
<feature type="non-terminal residue" evidence="2">
    <location>
        <position position="1"/>
    </location>
</feature>
<reference evidence="2" key="1">
    <citation type="submission" date="2021-01" db="EMBL/GenBank/DDBJ databases">
        <authorList>
            <consortium name="Genoscope - CEA"/>
            <person name="William W."/>
        </authorList>
    </citation>
    <scope>NUCLEOTIDE SEQUENCE</scope>
</reference>
<feature type="region of interest" description="Disordered" evidence="1">
    <location>
        <begin position="121"/>
        <end position="151"/>
    </location>
</feature>
<dbReference type="EMBL" id="HG994373">
    <property type="protein sequence ID" value="CAF1757818.1"/>
    <property type="molecule type" value="Genomic_DNA"/>
</dbReference>